<keyword evidence="3" id="KW-1185">Reference proteome</keyword>
<sequence length="456" mass="51733">MFNRNVCSLMMVCLGSVSLMGCDSIDGDSDDDSDSVAYVQYYNASANSTATSLVLDDYEYSYIEFGDSMPRYGYDTGSVAMEIYGQDENEDTVTIYSEDMSFSNEDNHLFVLYGDYQSPELLDISYERSDMDDMNDDDDEDYSKMQVLVANVTSEDMAYDAYISLDSDEYQDATMLGSIGYRGYTTELMLDTDEYIIYLTDQGTDNVVYTTESMSLTTETVYKFVLRNSFGSGDLKVTLDSVDSTSTPVTYTNIDSTADFRVFNGLEDITLNVDVVSKLESHYLHDITPFTVSDFQQTGFNDYGVTVTNTDTSEVILDNVLVTFNQDDIRTLLLYQEDDSIKGMVIEHDMRPRAYEYNVDVANLSEDYDDLTVYFVNSTETIESAEYTIEDIDFTEQESLVMPQDDYEINVVYESDNGTQTLLYQSDLITFDGDTNYSFVLTKDSESQFGYTLHQL</sequence>
<dbReference type="RefSeq" id="WP_248956080.1">
    <property type="nucleotide sequence ID" value="NZ_JAKIKU010000007.1"/>
</dbReference>
<gene>
    <name evidence="2" type="ORF">L2737_13805</name>
</gene>
<evidence type="ECO:0008006" key="4">
    <source>
        <dbReference type="Google" id="ProtNLM"/>
    </source>
</evidence>
<accession>A0ABT0KRC0</accession>
<organism evidence="2 3">
    <name type="scientific">Shewanella electrodiphila</name>
    <dbReference type="NCBI Taxonomy" id="934143"/>
    <lineage>
        <taxon>Bacteria</taxon>
        <taxon>Pseudomonadati</taxon>
        <taxon>Pseudomonadota</taxon>
        <taxon>Gammaproteobacteria</taxon>
        <taxon>Alteromonadales</taxon>
        <taxon>Shewanellaceae</taxon>
        <taxon>Shewanella</taxon>
    </lineage>
</organism>
<dbReference type="EMBL" id="JAKIKU010000007">
    <property type="protein sequence ID" value="MCL1046387.1"/>
    <property type="molecule type" value="Genomic_DNA"/>
</dbReference>
<dbReference type="Proteomes" id="UP001202134">
    <property type="component" value="Unassembled WGS sequence"/>
</dbReference>
<comment type="caution">
    <text evidence="2">The sequence shown here is derived from an EMBL/GenBank/DDBJ whole genome shotgun (WGS) entry which is preliminary data.</text>
</comment>
<keyword evidence="1" id="KW-0732">Signal</keyword>
<evidence type="ECO:0000313" key="3">
    <source>
        <dbReference type="Proteomes" id="UP001202134"/>
    </source>
</evidence>
<evidence type="ECO:0000256" key="1">
    <source>
        <dbReference type="SAM" id="SignalP"/>
    </source>
</evidence>
<dbReference type="PROSITE" id="PS51257">
    <property type="entry name" value="PROKAR_LIPOPROTEIN"/>
    <property type="match status" value="1"/>
</dbReference>
<evidence type="ECO:0000313" key="2">
    <source>
        <dbReference type="EMBL" id="MCL1046387.1"/>
    </source>
</evidence>
<feature type="signal peptide" evidence="1">
    <location>
        <begin position="1"/>
        <end position="21"/>
    </location>
</feature>
<proteinExistence type="predicted"/>
<feature type="chain" id="PRO_5046309768" description="DUF4397 domain-containing protein" evidence="1">
    <location>
        <begin position="22"/>
        <end position="456"/>
    </location>
</feature>
<reference evidence="2 3" key="1">
    <citation type="submission" date="2022-01" db="EMBL/GenBank/DDBJ databases">
        <title>Whole genome-based taxonomy of the Shewanellaceae.</title>
        <authorList>
            <person name="Martin-Rodriguez A.J."/>
        </authorList>
    </citation>
    <scope>NUCLEOTIDE SEQUENCE [LARGE SCALE GENOMIC DNA]</scope>
    <source>
        <strain evidence="2 3">DSM 24955</strain>
    </source>
</reference>
<protein>
    <recommendedName>
        <fullName evidence="4">DUF4397 domain-containing protein</fullName>
    </recommendedName>
</protein>
<name>A0ABT0KRC0_9GAMM</name>